<reference evidence="1" key="1">
    <citation type="submission" date="2018-10" db="EMBL/GenBank/DDBJ databases">
        <title>Hidden diversity of soil giant viruses.</title>
        <authorList>
            <person name="Schulz F."/>
            <person name="Alteio L."/>
            <person name="Goudeau D."/>
            <person name="Ryan E.M."/>
            <person name="Malmstrom R.R."/>
            <person name="Blanchard J."/>
            <person name="Woyke T."/>
        </authorList>
    </citation>
    <scope>NUCLEOTIDE SEQUENCE</scope>
    <source>
        <strain evidence="1">TEV1</strain>
    </source>
</reference>
<name>A0A3G4ZN92_9VIRU</name>
<sequence length="210" mass="24442">MNGLQKKMTTLGIQKSRHEIIVNENDIDLIPTITEDQFTYINENYNLVVEKSVDIKKYRVMLTKHSQNYGVELGYLKMKMEPKNIGEGIKKLIGKEYAKKDTYYYVHNDEKYIESRWAGYMQAYNNNSKIEYKQISDLMYPLFIHGKKQKINVFDSLPNINTEVCVGLMKIDNNIIIMNTSIISNPKFDVVANDKNNGFTLIISKCIFDI</sequence>
<dbReference type="EMBL" id="MK071983">
    <property type="protein sequence ID" value="AYV76336.1"/>
    <property type="molecule type" value="Genomic_DNA"/>
</dbReference>
<evidence type="ECO:0000313" key="1">
    <source>
        <dbReference type="EMBL" id="AYV76336.1"/>
    </source>
</evidence>
<accession>A0A3G4ZN92</accession>
<gene>
    <name evidence="1" type="ORF">Terrestrivirus5_158</name>
</gene>
<protein>
    <submittedName>
        <fullName evidence="1">Uncharacterized protein</fullName>
    </submittedName>
</protein>
<organism evidence="1">
    <name type="scientific">Terrestrivirus sp</name>
    <dbReference type="NCBI Taxonomy" id="2487775"/>
    <lineage>
        <taxon>Viruses</taxon>
        <taxon>Varidnaviria</taxon>
        <taxon>Bamfordvirae</taxon>
        <taxon>Nucleocytoviricota</taxon>
        <taxon>Megaviricetes</taxon>
        <taxon>Imitervirales</taxon>
        <taxon>Mimiviridae</taxon>
        <taxon>Klosneuvirinae</taxon>
    </lineage>
</organism>
<proteinExistence type="predicted"/>